<evidence type="ECO:0000256" key="1">
    <source>
        <dbReference type="SAM" id="Phobius"/>
    </source>
</evidence>
<feature type="transmembrane region" description="Helical" evidence="1">
    <location>
        <begin position="147"/>
        <end position="164"/>
    </location>
</feature>
<evidence type="ECO:0000313" key="2">
    <source>
        <dbReference type="EMBL" id="PLS08023.1"/>
    </source>
</evidence>
<dbReference type="AlphaFoldDB" id="A0A2N5HRB4"/>
<feature type="transmembrane region" description="Helical" evidence="1">
    <location>
        <begin position="63"/>
        <end position="83"/>
    </location>
</feature>
<gene>
    <name evidence="2" type="ORF">CVD27_04925</name>
</gene>
<accession>A0A2N5HRB4</accession>
<proteinExistence type="predicted"/>
<name>A0A2N5HRB4_9BACI</name>
<feature type="transmembrane region" description="Helical" evidence="1">
    <location>
        <begin position="95"/>
        <end position="116"/>
    </location>
</feature>
<dbReference type="NCBIfam" id="NF041644">
    <property type="entry name" value="CBO0543_fam"/>
    <property type="match status" value="1"/>
</dbReference>
<organism evidence="2 3">
    <name type="scientific">Neobacillus cucumis</name>
    <dbReference type="NCBI Taxonomy" id="1740721"/>
    <lineage>
        <taxon>Bacteria</taxon>
        <taxon>Bacillati</taxon>
        <taxon>Bacillota</taxon>
        <taxon>Bacilli</taxon>
        <taxon>Bacillales</taxon>
        <taxon>Bacillaceae</taxon>
        <taxon>Neobacillus</taxon>
    </lineage>
</organism>
<keyword evidence="1" id="KW-0472">Membrane</keyword>
<feature type="transmembrane region" description="Helical" evidence="1">
    <location>
        <begin position="122"/>
        <end position="140"/>
    </location>
</feature>
<dbReference type="InterPro" id="IPR048147">
    <property type="entry name" value="CBO0543-like"/>
</dbReference>
<protein>
    <submittedName>
        <fullName evidence="2">Uncharacterized protein</fullName>
    </submittedName>
</protein>
<feature type="transmembrane region" description="Helical" evidence="1">
    <location>
        <begin position="25"/>
        <end position="43"/>
    </location>
</feature>
<comment type="caution">
    <text evidence="2">The sequence shown here is derived from an EMBL/GenBank/DDBJ whole genome shotgun (WGS) entry which is preliminary data.</text>
</comment>
<dbReference type="Proteomes" id="UP000234950">
    <property type="component" value="Unassembled WGS sequence"/>
</dbReference>
<keyword evidence="3" id="KW-1185">Reference proteome</keyword>
<sequence length="172" mass="20803">MFLILFGIISIICAWRWGDWRNWRLYLPTIQYFIMGDMLYNLFTWNYSLWSYPNPPNLLPNHLLNNLFIMFTIYPSTMLIFLYRFPKQKLVKLLLYIFIWILLWLGFELVMVLNGLCVYHHGWTYGWSVAFACIMVPMLILHHKRPLWAYILSVPITVFLLLWFDVPVLSNK</sequence>
<dbReference type="EMBL" id="PGVE01000024">
    <property type="protein sequence ID" value="PLS08023.1"/>
    <property type="molecule type" value="Genomic_DNA"/>
</dbReference>
<dbReference type="RefSeq" id="WP_101646767.1">
    <property type="nucleotide sequence ID" value="NZ_PGVE01000024.1"/>
</dbReference>
<reference evidence="2 3" key="1">
    <citation type="submission" date="2017-11" db="EMBL/GenBank/DDBJ databases">
        <title>Comparitive Functional Genomics of Dry Heat Resistant strains isolated from the Viking Spacecraft.</title>
        <authorList>
            <person name="Seuylemezian A."/>
            <person name="Cooper K."/>
            <person name="Vaishampayan P."/>
        </authorList>
    </citation>
    <scope>NUCLEOTIDE SEQUENCE [LARGE SCALE GENOMIC DNA]</scope>
    <source>
        <strain evidence="2 3">V32-6</strain>
    </source>
</reference>
<keyword evidence="1" id="KW-1133">Transmembrane helix</keyword>
<keyword evidence="1" id="KW-0812">Transmembrane</keyword>
<evidence type="ECO:0000313" key="3">
    <source>
        <dbReference type="Proteomes" id="UP000234950"/>
    </source>
</evidence>